<accession>A0ABN3Z8Z3</accession>
<organism evidence="1 2">
    <name type="scientific">Bacillus atrophaeus (strain 1942)</name>
    <dbReference type="NCBI Taxonomy" id="720555"/>
    <lineage>
        <taxon>Bacteria</taxon>
        <taxon>Bacillati</taxon>
        <taxon>Bacillota</taxon>
        <taxon>Bacilli</taxon>
        <taxon>Bacillales</taxon>
        <taxon>Bacillaceae</taxon>
        <taxon>Bacillus</taxon>
    </lineage>
</organism>
<proteinExistence type="predicted"/>
<name>A0ABN3Z8Z3_BACA1</name>
<dbReference type="EMBL" id="CP002207">
    <property type="protein sequence ID" value="ADP32501.1"/>
    <property type="molecule type" value="Genomic_DNA"/>
</dbReference>
<evidence type="ECO:0000313" key="1">
    <source>
        <dbReference type="EMBL" id="ADP32501.1"/>
    </source>
</evidence>
<evidence type="ECO:0008006" key="3">
    <source>
        <dbReference type="Google" id="ProtNLM"/>
    </source>
</evidence>
<dbReference type="Proteomes" id="UP000006867">
    <property type="component" value="Chromosome"/>
</dbReference>
<keyword evidence="2" id="KW-1185">Reference proteome</keyword>
<reference evidence="1 2" key="1">
    <citation type="journal article" date="2011" name="Front. Microbiol.">
        <title>Genomic signatures of strain selection and enhancement in Bacillus atrophaeus var. globigii, a historical biowarfare simulant.</title>
        <authorList>
            <person name="Gibbons H.S."/>
            <person name="Broomall S.M."/>
            <person name="McNew L.A."/>
            <person name="Daligault H."/>
            <person name="Chapman C."/>
            <person name="Bruce D."/>
            <person name="Karavis M."/>
            <person name="Krepps M."/>
            <person name="McGregor P.A."/>
            <person name="Hong C."/>
            <person name="Park K.H."/>
            <person name="Akmal A."/>
            <person name="Feldman A."/>
            <person name="Lin J.S."/>
            <person name="Chang W.E."/>
            <person name="Higgs B.W."/>
            <person name="Demirev P."/>
            <person name="Lindquist J."/>
            <person name="Liem A."/>
            <person name="Fochler E."/>
            <person name="Read T.D."/>
            <person name="Tapia R."/>
            <person name="Johnson S."/>
            <person name="Bishop-Lilly K.A."/>
            <person name="Detter C."/>
            <person name="Han C."/>
            <person name="Sozhamannan S."/>
            <person name="Rosenzweig C.N."/>
            <person name="Skowronski E.W."/>
        </authorList>
    </citation>
    <scope>NUCLEOTIDE SEQUENCE [LARGE SCALE GENOMIC DNA]</scope>
    <source>
        <strain evidence="1 2">1942</strain>
    </source>
</reference>
<evidence type="ECO:0000313" key="2">
    <source>
        <dbReference type="Proteomes" id="UP000006867"/>
    </source>
</evidence>
<gene>
    <name evidence="1" type="ordered locus">BATR1942_07810</name>
</gene>
<sequence length="408" mass="48526">MKFVTKIKIVDSIMGSGKTSAAINKMNNANKDENFIFITPYLNEVECIKKSIKTKQFYEPKVKKKGDKTQYKFESFHELLSQNKNIIATHNLFKNANDETKELILAGNYTLILDEVMEVVEQLQVKKHDLTTLFDSNLIYVENGLVKWNEEKKDYETRYDDIRDMALNNNLMYFKDNILIWNFPADVFQLFKEVYILTYMFDAQIQKYYYDVNNIKYQKYNSAYIDGQYRFTDHNTIYEKSFKEELRNRINIYEGNLNTIGQLEYSLSSNWYKNKSSYTIKKVKNNVFNYFNNIVKSSSDEAMWTTYSDHKNRIKGNGYTKGFVSCNARATNETKHKKHLAYTINRYVNTVLFNYFKEKYSITIDQDAFALSELVQWVWRSVIRDGEEITLYIPSLRMRKLLMNWLDT</sequence>
<protein>
    <recommendedName>
        <fullName evidence="3">Helicase/UvrB N-terminal domain-containing protein</fullName>
    </recommendedName>
</protein>